<evidence type="ECO:0000256" key="3">
    <source>
        <dbReference type="ARBA" id="ARBA00022618"/>
    </source>
</evidence>
<comment type="function">
    <text evidence="10">Necessary for normal cell division and for the maintenance of normal septation.</text>
</comment>
<dbReference type="GO" id="GO:0005829">
    <property type="term" value="C:cytosol"/>
    <property type="evidence" value="ECO:0007669"/>
    <property type="project" value="TreeGrafter"/>
</dbReference>
<dbReference type="SUPFAM" id="SSF52540">
    <property type="entry name" value="P-loop containing nucleoside triphosphate hydrolases"/>
    <property type="match status" value="1"/>
</dbReference>
<dbReference type="NCBIfam" id="TIGR03598">
    <property type="entry name" value="GTPase_YsxC"/>
    <property type="match status" value="1"/>
</dbReference>
<evidence type="ECO:0000256" key="1">
    <source>
        <dbReference type="ARBA" id="ARBA00001946"/>
    </source>
</evidence>
<dbReference type="AlphaFoldDB" id="A0A099UDF3"/>
<evidence type="ECO:0000256" key="10">
    <source>
        <dbReference type="HAMAP-Rule" id="MF_00321"/>
    </source>
</evidence>
<keyword evidence="5 10" id="KW-0547">Nucleotide-binding</keyword>
<dbReference type="GeneID" id="78152094"/>
<organism evidence="12 15">
    <name type="scientific">Helicobacter typhlonius</name>
    <dbReference type="NCBI Taxonomy" id="76936"/>
    <lineage>
        <taxon>Bacteria</taxon>
        <taxon>Pseudomonadati</taxon>
        <taxon>Campylobacterota</taxon>
        <taxon>Epsilonproteobacteria</taxon>
        <taxon>Campylobacterales</taxon>
        <taxon>Helicobacteraceae</taxon>
        <taxon>Helicobacter</taxon>
    </lineage>
</organism>
<dbReference type="Gene3D" id="3.40.50.300">
    <property type="entry name" value="P-loop containing nucleotide triphosphate hydrolases"/>
    <property type="match status" value="1"/>
</dbReference>
<evidence type="ECO:0000256" key="7">
    <source>
        <dbReference type="ARBA" id="ARBA00023134"/>
    </source>
</evidence>
<reference evidence="12" key="3">
    <citation type="submission" date="2015-11" db="EMBL/GenBank/DDBJ databases">
        <authorList>
            <person name="Zhang Y."/>
            <person name="Guo Z."/>
        </authorList>
    </citation>
    <scope>NUCLEOTIDE SEQUENCE</scope>
    <source>
        <strain evidence="12">1</strain>
    </source>
</reference>
<protein>
    <recommendedName>
        <fullName evidence="10">Probable GTP-binding protein EngB</fullName>
    </recommendedName>
</protein>
<reference evidence="13 14" key="1">
    <citation type="journal article" date="2014" name="Genome Announc.">
        <title>Draft genome sequences of eight enterohepatic helicobacter species isolated from both laboratory and wild rodents.</title>
        <authorList>
            <person name="Sheh A."/>
            <person name="Shen Z."/>
            <person name="Fox J.G."/>
        </authorList>
    </citation>
    <scope>NUCLEOTIDE SEQUENCE [LARGE SCALE GENOMIC DNA]</scope>
    <source>
        <strain evidence="13 14">MIT 98-6810</strain>
    </source>
</reference>
<dbReference type="STRING" id="76936.BN2458_PEG1983"/>
<proteinExistence type="inferred from homology"/>
<dbReference type="Proteomes" id="UP000064525">
    <property type="component" value="Chromosome I"/>
</dbReference>
<dbReference type="CDD" id="cd01876">
    <property type="entry name" value="YihA_EngB"/>
    <property type="match status" value="1"/>
</dbReference>
<keyword evidence="14" id="KW-1185">Reference proteome</keyword>
<dbReference type="OrthoDB" id="9804921at2"/>
<comment type="similarity">
    <text evidence="2 10">Belongs to the TRAFAC class TrmE-Era-EngA-EngB-Septin-like GTPase superfamily. EngB GTPase family.</text>
</comment>
<dbReference type="PATRIC" id="fig|76936.10.peg.1931"/>
<keyword evidence="8 10" id="KW-0717">Septation</keyword>
<evidence type="ECO:0000256" key="2">
    <source>
        <dbReference type="ARBA" id="ARBA00009638"/>
    </source>
</evidence>
<dbReference type="InterPro" id="IPR030393">
    <property type="entry name" value="G_ENGB_dom"/>
</dbReference>
<dbReference type="InterPro" id="IPR006073">
    <property type="entry name" value="GTP-bd"/>
</dbReference>
<evidence type="ECO:0000256" key="8">
    <source>
        <dbReference type="ARBA" id="ARBA00023210"/>
    </source>
</evidence>
<evidence type="ECO:0000256" key="9">
    <source>
        <dbReference type="ARBA" id="ARBA00023306"/>
    </source>
</evidence>
<evidence type="ECO:0000313" key="14">
    <source>
        <dbReference type="Proteomes" id="UP000029925"/>
    </source>
</evidence>
<keyword evidence="9 10" id="KW-0131">Cell cycle</keyword>
<evidence type="ECO:0000256" key="6">
    <source>
        <dbReference type="ARBA" id="ARBA00022842"/>
    </source>
</evidence>
<keyword evidence="3 10" id="KW-0132">Cell division</keyword>
<gene>
    <name evidence="10" type="primary">engB</name>
    <name evidence="12" type="ORF">BN2458_PEG1983</name>
    <name evidence="13" type="ORF">LS75_003675</name>
</gene>
<feature type="domain" description="EngB-type G" evidence="11">
    <location>
        <begin position="23"/>
        <end position="207"/>
    </location>
</feature>
<dbReference type="Pfam" id="PF01926">
    <property type="entry name" value="MMR_HSR1"/>
    <property type="match status" value="1"/>
</dbReference>
<keyword evidence="6" id="KW-0460">Magnesium</keyword>
<dbReference type="GO" id="GO:0046872">
    <property type="term" value="F:metal ion binding"/>
    <property type="evidence" value="ECO:0007669"/>
    <property type="project" value="UniProtKB-KW"/>
</dbReference>
<dbReference type="Proteomes" id="UP000029925">
    <property type="component" value="Unassembled WGS sequence"/>
</dbReference>
<name>A0A099UDF3_9HELI</name>
<dbReference type="RefSeq" id="WP_034325354.1">
    <property type="nucleotide sequence ID" value="NZ_CAJTQN010000001.1"/>
</dbReference>
<comment type="cofactor">
    <cofactor evidence="1">
        <name>Mg(2+)</name>
        <dbReference type="ChEBI" id="CHEBI:18420"/>
    </cofactor>
</comment>
<evidence type="ECO:0000259" key="11">
    <source>
        <dbReference type="PROSITE" id="PS51706"/>
    </source>
</evidence>
<evidence type="ECO:0000313" key="15">
    <source>
        <dbReference type="Proteomes" id="UP000064525"/>
    </source>
</evidence>
<dbReference type="InterPro" id="IPR027417">
    <property type="entry name" value="P-loop_NTPase"/>
</dbReference>
<dbReference type="InterPro" id="IPR019987">
    <property type="entry name" value="GTP-bd_ribosome_bio_YsxC"/>
</dbReference>
<evidence type="ECO:0000313" key="13">
    <source>
        <dbReference type="EMBL" id="TLD78862.1"/>
    </source>
</evidence>
<evidence type="ECO:0000313" key="12">
    <source>
        <dbReference type="EMBL" id="CUU40866.1"/>
    </source>
</evidence>
<reference evidence="15" key="2">
    <citation type="submission" date="2015-11" db="EMBL/GenBank/DDBJ databases">
        <authorList>
            <person name="Anvar S.Y."/>
        </authorList>
    </citation>
    <scope>NUCLEOTIDE SEQUENCE [LARGE SCALE GENOMIC DNA]</scope>
</reference>
<dbReference type="GO" id="GO:0000917">
    <property type="term" value="P:division septum assembly"/>
    <property type="evidence" value="ECO:0007669"/>
    <property type="project" value="UniProtKB-KW"/>
</dbReference>
<sequence length="233" mass="26249">MIQVIQSHFVSSASNVRNAPPPKDSEIVCLGRSNVGKSTFINAILNKPLAKSSATPGKTQLINFFASTWTNKNDTIPLTFIDLPGFGYAKVSKTIKAQWGEHLLEFLHTRTSIKLFLHLIDSRHRDTQMDTMMSEVLDSIIYNDQCIFRIYTKADKLTQNELNALKSKVETLHRADSKNDIESTNSAINASNNAKNIYHFIFSANAKNHRKMTSTAQMREEILSHTLGLNNEH</sequence>
<dbReference type="EMBL" id="LN907858">
    <property type="protein sequence ID" value="CUU40866.1"/>
    <property type="molecule type" value="Genomic_DNA"/>
</dbReference>
<dbReference type="PANTHER" id="PTHR11649:SF13">
    <property type="entry name" value="ENGB-TYPE G DOMAIN-CONTAINING PROTEIN"/>
    <property type="match status" value="1"/>
</dbReference>
<dbReference type="PROSITE" id="PS51706">
    <property type="entry name" value="G_ENGB"/>
    <property type="match status" value="1"/>
</dbReference>
<dbReference type="EMBL" id="JRPF02000003">
    <property type="protein sequence ID" value="TLD78862.1"/>
    <property type="molecule type" value="Genomic_DNA"/>
</dbReference>
<evidence type="ECO:0000256" key="5">
    <source>
        <dbReference type="ARBA" id="ARBA00022741"/>
    </source>
</evidence>
<evidence type="ECO:0000256" key="4">
    <source>
        <dbReference type="ARBA" id="ARBA00022723"/>
    </source>
</evidence>
<dbReference type="KEGG" id="hty:BN2458_PEG1983"/>
<keyword evidence="7 10" id="KW-0342">GTP-binding</keyword>
<dbReference type="PANTHER" id="PTHR11649">
    <property type="entry name" value="MSS1/TRME-RELATED GTP-BINDING PROTEIN"/>
    <property type="match status" value="1"/>
</dbReference>
<keyword evidence="4" id="KW-0479">Metal-binding</keyword>
<dbReference type="HAMAP" id="MF_00321">
    <property type="entry name" value="GTPase_EngB"/>
    <property type="match status" value="1"/>
</dbReference>
<accession>A0A099UDF3</accession>
<dbReference type="GO" id="GO:0005525">
    <property type="term" value="F:GTP binding"/>
    <property type="evidence" value="ECO:0007669"/>
    <property type="project" value="UniProtKB-UniRule"/>
</dbReference>